<sequence length="158" mass="18292">MRRSAFTLAEMILVLGILALTLLLTTPKMVRSYEHWEQQRFFKRLEQEWNGSLTYARAIDHRVFVQFIPTRQVVSFQTKNNGQAYTNLKLPHSLRMGIGNEGEKDWQITQDGITSPGTITFYDRRTEERYEMRIQMGGAFKLVHLPPATIKATGDDGR</sequence>
<organism evidence="1 2">
    <name type="scientific">Limosilactobacillus alvi</name>
    <dbReference type="NCBI Taxonomy" id="990412"/>
    <lineage>
        <taxon>Bacteria</taxon>
        <taxon>Bacillati</taxon>
        <taxon>Bacillota</taxon>
        <taxon>Bacilli</taxon>
        <taxon>Lactobacillales</taxon>
        <taxon>Lactobacillaceae</taxon>
        <taxon>Limosilactobacillus</taxon>
    </lineage>
</organism>
<name>A0ABS2EM84_9LACO</name>
<reference evidence="1 2" key="1">
    <citation type="journal article" date="2021" name="Sci. Rep.">
        <title>The distribution of antibiotic resistance genes in chicken gut microbiota commensals.</title>
        <authorList>
            <person name="Juricova H."/>
            <person name="Matiasovicova J."/>
            <person name="Kubasova T."/>
            <person name="Cejkova D."/>
            <person name="Rychlik I."/>
        </authorList>
    </citation>
    <scope>NUCLEOTIDE SEQUENCE [LARGE SCALE GENOMIC DNA]</scope>
    <source>
        <strain evidence="1 2">An810</strain>
    </source>
</reference>
<dbReference type="InterPro" id="IPR045584">
    <property type="entry name" value="Pilin-like"/>
</dbReference>
<comment type="caution">
    <text evidence="1">The sequence shown here is derived from an EMBL/GenBank/DDBJ whole genome shotgun (WGS) entry which is preliminary data.</text>
</comment>
<evidence type="ECO:0008006" key="3">
    <source>
        <dbReference type="Google" id="ProtNLM"/>
    </source>
</evidence>
<keyword evidence="2" id="KW-1185">Reference proteome</keyword>
<dbReference type="SUPFAM" id="SSF54523">
    <property type="entry name" value="Pili subunits"/>
    <property type="match status" value="1"/>
</dbReference>
<dbReference type="RefSeq" id="WP_180870132.1">
    <property type="nucleotide sequence ID" value="NZ_JACJJQ010000007.1"/>
</dbReference>
<dbReference type="Proteomes" id="UP000776629">
    <property type="component" value="Unassembled WGS sequence"/>
</dbReference>
<protein>
    <recommendedName>
        <fullName evidence="3">Prepilin-type N-terminal cleavage/methylation domain-containing protein</fullName>
    </recommendedName>
</protein>
<dbReference type="EMBL" id="JACJJQ010000007">
    <property type="protein sequence ID" value="MBM6753599.1"/>
    <property type="molecule type" value="Genomic_DNA"/>
</dbReference>
<evidence type="ECO:0000313" key="1">
    <source>
        <dbReference type="EMBL" id="MBM6753599.1"/>
    </source>
</evidence>
<gene>
    <name evidence="1" type="ORF">H5993_02300</name>
</gene>
<accession>A0ABS2EM84</accession>
<proteinExistence type="predicted"/>
<evidence type="ECO:0000313" key="2">
    <source>
        <dbReference type="Proteomes" id="UP000776629"/>
    </source>
</evidence>